<name>A0A6J2PUQ3_COTGO</name>
<evidence type="ECO:0000256" key="1">
    <source>
        <dbReference type="SAM" id="MobiDB-lite"/>
    </source>
</evidence>
<dbReference type="PANTHER" id="PTHR13650">
    <property type="entry name" value="SPATACSIN"/>
    <property type="match status" value="1"/>
</dbReference>
<dbReference type="RefSeq" id="XP_029289275.1">
    <property type="nucleotide sequence ID" value="XM_029433415.1"/>
</dbReference>
<protein>
    <submittedName>
        <fullName evidence="3">LOW QUALITY PROTEIN: spatacsin</fullName>
    </submittedName>
</protein>
<dbReference type="GO" id="GO:0008088">
    <property type="term" value="P:axo-dendritic transport"/>
    <property type="evidence" value="ECO:0007669"/>
    <property type="project" value="TreeGrafter"/>
</dbReference>
<dbReference type="CTD" id="80208"/>
<dbReference type="GO" id="GO:0007268">
    <property type="term" value="P:chemical synaptic transmission"/>
    <property type="evidence" value="ECO:0007669"/>
    <property type="project" value="TreeGrafter"/>
</dbReference>
<proteinExistence type="predicted"/>
<organism evidence="2 3">
    <name type="scientific">Cottoperca gobio</name>
    <name type="common">Frogmouth</name>
    <name type="synonym">Aphritis gobio</name>
    <dbReference type="NCBI Taxonomy" id="56716"/>
    <lineage>
        <taxon>Eukaryota</taxon>
        <taxon>Metazoa</taxon>
        <taxon>Chordata</taxon>
        <taxon>Craniata</taxon>
        <taxon>Vertebrata</taxon>
        <taxon>Euteleostomi</taxon>
        <taxon>Actinopterygii</taxon>
        <taxon>Neopterygii</taxon>
        <taxon>Teleostei</taxon>
        <taxon>Neoteleostei</taxon>
        <taxon>Acanthomorphata</taxon>
        <taxon>Eupercaria</taxon>
        <taxon>Perciformes</taxon>
        <taxon>Notothenioidei</taxon>
        <taxon>Bovichtidae</taxon>
        <taxon>Cottoperca</taxon>
    </lineage>
</organism>
<dbReference type="InParanoid" id="A0A6J2PUQ3"/>
<sequence>MLEAESSAIEVCVIPENRHCGQVADIQKAQLAPGGSLLGCLGLGGRLVVWDPADREAPPAAVDGCHADFSWEEGPGRGVGSFRLLAVGSQWDVKLLEVEAERSASISLLRVSGCPAGRLLQTVREQDDGVCELQSVCVLSFAAGLGCMLLNGDWLLQLQWLQTEEEPQTLSCCNIRLTDSSTHTAVHQCVCRDTLFVLSSTGLISVLSLADGRLLASVDLPAYLTAAPAEDELLASPSSVSSLSSFCLLQVSADLSTAVAVTQTHTAVAVDLDHYFSLYTDHLLCAAPPLRPPLRPQHPTDQDSLSSSTCSLAALGSTFGTDRSWEARLASMYSRAQQAPPPSLSPSWSSSPSLSSSSPSPSWSSSLPHLESHQASAHSRVPRGGATAAFSVPESSAPSLLTVSEFSAQLTFVSPGNRQTTVALWDVESGSVSLHQAEAEAAPVQRCGERQHRLLLKKSGVFQVLFSVSQQDLLSRLMLFGSAATVDAVCHLNSWGRCSIPIHSLQAGLKNRQLDTVDFYLKSKENVLNPAADEPADGFEELCPALDLLCAAVRESNSEAQSRQFSEQLLNITMSFINRQIHSVLTHTEHEDTCGVRSCVDVLDGYVTELRSYMKRFPWPAGGDTSSTSSADPAAEEGAQRDEWEQLQTEEVVRQSILTNQIPRAQAVLRRRSRPEQRLSALRMEGLRQAFSCLQQRDLQSANTLLSNMGFSVQQQLHSICLYTDDNDLRQFVVAELSGGSFLPDVMQSVAFMKQMERLGSLPPSRCPTDTAAPRVVQMVRREGGVGEEVLEELVGQRRCEEGGGLWRNLRLDWVRNWDQSCQTDVLLSRLQHTEVTSCDSPLLWRYLTTLHDQRRVMDWIQDEDFSGGSRWPKLTPEQVDSNTACSSYMRENVLDLLARRGLFIPEELADLQQLLWRLAQGGGVMAPSPPVPQYRSPLGLDLHGLFIAFCVERGLQYLLYSYLEHYRLTPRNCPLLTNQSLSESQPWLEMLVKIQEITRDRSDPGRVFQASLTSAQVLLPGSQASLSSLLLEGHSLLALAAVMFAPGGIDQVVVQGEMSGRSERTVDPQLLKMALAPHPKLRAALFPAGPRGSSSSSDISVYHLLQSLHPLDPSRLFSWQAANTLNSTETSELPNFSSPHLVDRFALVENLDFLYYLRHGRPSFAYATFLVQQLSRCGDVTLLLQQAWQQVYRLALQCFNVPSVASASVCFSELLGVCSLKLRVDIRALNTILQHNTHTAATQHLHTLGVKLAEAEPAAAEELIGCLEAAVTDSLEQKGVSRSSYEAAQDWALPVQFCQLHSLQLSSVYPAHCTDDGQFIHFLLFVQLHNFPPQQVRSLAARFGPALQAHLSLAFQELQVFSQRKWLCGSEEQSGSPNTEEAPGSPEHPGELFQVLLQSQEEAAPCRYLLQEALVQRCPTLAVMAACQQGAELQPCLCVWVLTSVDDVTAGEATSHLDEAPQHHQWTLHDLSIIWRTLLGRGHVRPLLRGFQLFQKDCPLLLLLQMFQLCCDFRNFSEAKEKLLDFQRTLLTLRNGAPPLCGAPPLQWVESQASVLLLTMLQRCSSQYDLHRLLQLLADVDKLLKSNGPDFRKLSQLSQLLQGSEVSLSPRLLQCTSPSVQQEEFQAAVDALQARGRYRQARQVALLAGLPVHRLLLSQLLQEVNSQKSKRQWRRLETRVGLWRKCHEQLKTDGTDPESASQFFLSQAGAGMGAGAGAWASSELMDVQERCLLLCLAAHWLSLLSPAPGDKLESLEKKLWISRVRRHVLAVAREKESVFNLPPAAITPEMNTYEVLIKQFSFSNISSLNTEKCLSVDGLPGHCEQQAELSVDSPLSPEERSVLAALIGQLLDDGSIHEASRVCRYFSLHHPDMWVVLRCRGLASGELKPEAQEEASDALPKKLTSSPSFSSLSSFVVLPLPEDELAVQLQKLLDQCRHGNNYCKQVLSLYLLSKVPAGPPKHATAVTLR</sequence>
<feature type="compositionally biased region" description="Low complexity" evidence="1">
    <location>
        <begin position="620"/>
        <end position="633"/>
    </location>
</feature>
<dbReference type="GO" id="GO:0045202">
    <property type="term" value="C:synapse"/>
    <property type="evidence" value="ECO:0007669"/>
    <property type="project" value="TreeGrafter"/>
</dbReference>
<reference evidence="3" key="1">
    <citation type="submission" date="2025-08" db="UniProtKB">
        <authorList>
            <consortium name="RefSeq"/>
        </authorList>
    </citation>
    <scope>IDENTIFICATION</scope>
</reference>
<dbReference type="Proteomes" id="UP000504630">
    <property type="component" value="Chromosome 6"/>
</dbReference>
<evidence type="ECO:0000313" key="3">
    <source>
        <dbReference type="RefSeq" id="XP_029289275.1"/>
    </source>
</evidence>
<gene>
    <name evidence="3" type="primary">spg11</name>
</gene>
<feature type="compositionally biased region" description="Low complexity" evidence="1">
    <location>
        <begin position="358"/>
        <end position="368"/>
    </location>
</feature>
<dbReference type="GO" id="GO:0005737">
    <property type="term" value="C:cytoplasm"/>
    <property type="evidence" value="ECO:0007669"/>
    <property type="project" value="TreeGrafter"/>
</dbReference>
<dbReference type="GO" id="GO:0048489">
    <property type="term" value="P:synaptic vesicle transport"/>
    <property type="evidence" value="ECO:0007669"/>
    <property type="project" value="TreeGrafter"/>
</dbReference>
<feature type="region of interest" description="Disordered" evidence="1">
    <location>
        <begin position="358"/>
        <end position="384"/>
    </location>
</feature>
<dbReference type="PANTHER" id="PTHR13650:SF0">
    <property type="entry name" value="SPATACSIN"/>
    <property type="match status" value="1"/>
</dbReference>
<dbReference type="GO" id="GO:0007409">
    <property type="term" value="P:axonogenesis"/>
    <property type="evidence" value="ECO:0007669"/>
    <property type="project" value="TreeGrafter"/>
</dbReference>
<dbReference type="InterPro" id="IPR028103">
    <property type="entry name" value="Spatacsin"/>
</dbReference>
<dbReference type="GO" id="GO:0030425">
    <property type="term" value="C:dendrite"/>
    <property type="evidence" value="ECO:0007669"/>
    <property type="project" value="TreeGrafter"/>
</dbReference>
<dbReference type="OrthoDB" id="2018754at2759"/>
<keyword evidence="2" id="KW-1185">Reference proteome</keyword>
<dbReference type="KEGG" id="cgob:115009453"/>
<accession>A0A6J2PUQ3</accession>
<dbReference type="GeneID" id="115009453"/>
<dbReference type="GO" id="GO:0030424">
    <property type="term" value="C:axon"/>
    <property type="evidence" value="ECO:0007669"/>
    <property type="project" value="TreeGrafter"/>
</dbReference>
<feature type="region of interest" description="Disordered" evidence="1">
    <location>
        <begin position="618"/>
        <end position="644"/>
    </location>
</feature>
<evidence type="ECO:0000313" key="2">
    <source>
        <dbReference type="Proteomes" id="UP000504630"/>
    </source>
</evidence>